<evidence type="ECO:0000313" key="3">
    <source>
        <dbReference type="Proteomes" id="UP001059844"/>
    </source>
</evidence>
<dbReference type="PROSITE" id="PS51186">
    <property type="entry name" value="GNAT"/>
    <property type="match status" value="1"/>
</dbReference>
<evidence type="ECO:0000313" key="2">
    <source>
        <dbReference type="EMBL" id="UUC45210.1"/>
    </source>
</evidence>
<gene>
    <name evidence="2" type="ORF">NOX80_16490</name>
</gene>
<dbReference type="Proteomes" id="UP001059844">
    <property type="component" value="Chromosome"/>
</dbReference>
<dbReference type="EMBL" id="CP101751">
    <property type="protein sequence ID" value="UUC45210.1"/>
    <property type="molecule type" value="Genomic_DNA"/>
</dbReference>
<accession>A0ABY5IQT2</accession>
<protein>
    <submittedName>
        <fullName evidence="2">GNAT family N-acetyltransferase</fullName>
    </submittedName>
</protein>
<evidence type="ECO:0000259" key="1">
    <source>
        <dbReference type="PROSITE" id="PS51186"/>
    </source>
</evidence>
<dbReference type="InterPro" id="IPR000182">
    <property type="entry name" value="GNAT_dom"/>
</dbReference>
<dbReference type="PANTHER" id="PTHR43610">
    <property type="entry name" value="BLL6696 PROTEIN"/>
    <property type="match status" value="1"/>
</dbReference>
<dbReference type="SUPFAM" id="SSF55729">
    <property type="entry name" value="Acyl-CoA N-acyltransferases (Nat)"/>
    <property type="match status" value="1"/>
</dbReference>
<proteinExistence type="predicted"/>
<keyword evidence="3" id="KW-1185">Reference proteome</keyword>
<name>A0ABY5IQT2_9FLAO</name>
<feature type="domain" description="N-acetyltransferase" evidence="1">
    <location>
        <begin position="14"/>
        <end position="172"/>
    </location>
</feature>
<dbReference type="RefSeq" id="WP_256550902.1">
    <property type="nucleotide sequence ID" value="NZ_CP101751.1"/>
</dbReference>
<dbReference type="PANTHER" id="PTHR43610:SF1">
    <property type="entry name" value="N-ACETYLTRANSFERASE DOMAIN-CONTAINING PROTEIN"/>
    <property type="match status" value="1"/>
</dbReference>
<dbReference type="Pfam" id="PF13302">
    <property type="entry name" value="Acetyltransf_3"/>
    <property type="match status" value="1"/>
</dbReference>
<sequence>MSFSIQTPLENDKISLHPLQESDFETLYNLASDPKVWEQHPNKDRWKKEVFRTFFEGAMLSKGAYRIVDKATGEIAGCTRFYDYNENENSILIGYTFYAVKFWGTGINPSVKKLMMDYAFQFVDAVYFHIGATNFRSQIAISRLGAVKVSEENVAYHGEAPKLNFVYRIEKKDWEEANKKI</sequence>
<organism evidence="2 3">
    <name type="scientific">Flavobacterium cerinum</name>
    <dbReference type="NCBI Taxonomy" id="2502784"/>
    <lineage>
        <taxon>Bacteria</taxon>
        <taxon>Pseudomonadati</taxon>
        <taxon>Bacteroidota</taxon>
        <taxon>Flavobacteriia</taxon>
        <taxon>Flavobacteriales</taxon>
        <taxon>Flavobacteriaceae</taxon>
        <taxon>Flavobacterium</taxon>
    </lineage>
</organism>
<reference evidence="2" key="1">
    <citation type="submission" date="2022-07" db="EMBL/GenBank/DDBJ databases">
        <title>Isolation, identification, and degradation of a PFOSA degrading strain from sewage treatment plant.</title>
        <authorList>
            <person name="Zhang L."/>
            <person name="Huo Y."/>
        </authorList>
    </citation>
    <scope>NUCLEOTIDE SEQUENCE</scope>
    <source>
        <strain evidence="2">C1</strain>
    </source>
</reference>
<dbReference type="Gene3D" id="3.40.630.30">
    <property type="match status" value="1"/>
</dbReference>
<dbReference type="InterPro" id="IPR016181">
    <property type="entry name" value="Acyl_CoA_acyltransferase"/>
</dbReference>